<name>A0ABP1H8B4_9EUKA</name>
<dbReference type="CDD" id="cd00051">
    <property type="entry name" value="EFh"/>
    <property type="match status" value="1"/>
</dbReference>
<dbReference type="InterPro" id="IPR011992">
    <property type="entry name" value="EF-hand-dom_pair"/>
</dbReference>
<dbReference type="PROSITE" id="PS00018">
    <property type="entry name" value="EF_HAND_1"/>
    <property type="match status" value="2"/>
</dbReference>
<keyword evidence="1" id="KW-0106">Calcium</keyword>
<keyword evidence="4" id="KW-1185">Reference proteome</keyword>
<reference evidence="3 4" key="1">
    <citation type="submission" date="2024-07" db="EMBL/GenBank/DDBJ databases">
        <authorList>
            <person name="Akdeniz Z."/>
        </authorList>
    </citation>
    <scope>NUCLEOTIDE SEQUENCE [LARGE SCALE GENOMIC DNA]</scope>
</reference>
<dbReference type="Pfam" id="PF13499">
    <property type="entry name" value="EF-hand_7"/>
    <property type="match status" value="1"/>
</dbReference>
<organism evidence="3 4">
    <name type="scientific">Hexamita inflata</name>
    <dbReference type="NCBI Taxonomy" id="28002"/>
    <lineage>
        <taxon>Eukaryota</taxon>
        <taxon>Metamonada</taxon>
        <taxon>Diplomonadida</taxon>
        <taxon>Hexamitidae</taxon>
        <taxon>Hexamitinae</taxon>
        <taxon>Hexamita</taxon>
    </lineage>
</organism>
<protein>
    <submittedName>
        <fullName evidence="3">EF-hand_domain</fullName>
    </submittedName>
</protein>
<evidence type="ECO:0000259" key="2">
    <source>
        <dbReference type="PROSITE" id="PS50222"/>
    </source>
</evidence>
<comment type="caution">
    <text evidence="3">The sequence shown here is derived from an EMBL/GenBank/DDBJ whole genome shotgun (WGS) entry which is preliminary data.</text>
</comment>
<dbReference type="InterPro" id="IPR002048">
    <property type="entry name" value="EF_hand_dom"/>
</dbReference>
<evidence type="ECO:0000256" key="1">
    <source>
        <dbReference type="ARBA" id="ARBA00022837"/>
    </source>
</evidence>
<feature type="domain" description="EF-hand" evidence="2">
    <location>
        <begin position="42"/>
        <end position="77"/>
    </location>
</feature>
<proteinExistence type="predicted"/>
<dbReference type="Proteomes" id="UP001642409">
    <property type="component" value="Unassembled WGS sequence"/>
</dbReference>
<evidence type="ECO:0000313" key="4">
    <source>
        <dbReference type="Proteomes" id="UP001642409"/>
    </source>
</evidence>
<dbReference type="SUPFAM" id="SSF47473">
    <property type="entry name" value="EF-hand"/>
    <property type="match status" value="1"/>
</dbReference>
<evidence type="ECO:0000313" key="3">
    <source>
        <dbReference type="EMBL" id="CAL5987099.1"/>
    </source>
</evidence>
<accession>A0ABP1H8B4</accession>
<dbReference type="PROSITE" id="PS50222">
    <property type="entry name" value="EF_HAND_2"/>
    <property type="match status" value="2"/>
</dbReference>
<dbReference type="Gene3D" id="1.10.238.10">
    <property type="entry name" value="EF-hand"/>
    <property type="match status" value="1"/>
</dbReference>
<feature type="domain" description="EF-hand" evidence="2">
    <location>
        <begin position="6"/>
        <end position="41"/>
    </location>
</feature>
<dbReference type="EMBL" id="CAXDID020000021">
    <property type="protein sequence ID" value="CAL5987099.1"/>
    <property type="molecule type" value="Genomic_DNA"/>
</dbReference>
<gene>
    <name evidence="3" type="ORF">HINF_LOCUS9723</name>
</gene>
<sequence length="141" mass="15980">MGGNASSKDEMGQIFKTFDTDGSGMIDRVEIMAYMKTNYPKFPLQAVDLLIMLADTNGNGQIERVEFPDFYKIVQACVATDMVLKNIIYTALSVAENCEFITKAKIIKGLKCFGVIVKPGELYKNKYNRDEFMNEVEKMFE</sequence>
<dbReference type="SMART" id="SM00054">
    <property type="entry name" value="EFh"/>
    <property type="match status" value="2"/>
</dbReference>
<dbReference type="InterPro" id="IPR018247">
    <property type="entry name" value="EF_Hand_1_Ca_BS"/>
</dbReference>